<dbReference type="PANTHER" id="PTHR43096">
    <property type="entry name" value="DNAJ HOMOLOG 1, MITOCHONDRIAL-RELATED"/>
    <property type="match status" value="1"/>
</dbReference>
<comment type="caution">
    <text evidence="3">The sequence shown here is derived from an EMBL/GenBank/DDBJ whole genome shotgun (WGS) entry which is preliminary data.</text>
</comment>
<sequence>MKKANYYEILGLRPAATQDEIRRAYRVLARRFHPDVNPGEKSGEKFKLVAHAYNILSDPNKRAAYDLEIETAIRNFAHASYRTQQQRHGRRATREHYESLQRKIQEEVNRRKAEAKSGYQPLSESFGGILKDAGSILGKGLKWISHQIGSFTHGFKSAAFVAERIRESFGKKISIIEVSLTVHEAISGLKKTIEVSEPEGPRKVSVTIPPGVKNGSVIHMRSEDSKGEDLVLIARIASHPFMSIGSKGIIVEIPITVHEAVCGASIKVPTLGSPTIIKIPPGTQSGTELRVRDAGPLLKDGTRGDIFYRVMIYVPESSLAVGIKEKTAELDNYYEQSVRAKMPEDLHQV</sequence>
<gene>
    <name evidence="3" type="ORF">GYA55_01165</name>
</gene>
<dbReference type="Proteomes" id="UP000524246">
    <property type="component" value="Unassembled WGS sequence"/>
</dbReference>
<dbReference type="Pfam" id="PF01556">
    <property type="entry name" value="DnaJ_C"/>
    <property type="match status" value="1"/>
</dbReference>
<dbReference type="PRINTS" id="PR00625">
    <property type="entry name" value="JDOMAIN"/>
</dbReference>
<dbReference type="EMBL" id="JAAZON010000043">
    <property type="protein sequence ID" value="NMC61756.1"/>
    <property type="molecule type" value="Genomic_DNA"/>
</dbReference>
<feature type="domain" description="J" evidence="2">
    <location>
        <begin position="5"/>
        <end position="69"/>
    </location>
</feature>
<dbReference type="CDD" id="cd06257">
    <property type="entry name" value="DnaJ"/>
    <property type="match status" value="1"/>
</dbReference>
<dbReference type="Gene3D" id="1.10.287.110">
    <property type="entry name" value="DnaJ domain"/>
    <property type="match status" value="1"/>
</dbReference>
<dbReference type="GO" id="GO:0051082">
    <property type="term" value="F:unfolded protein binding"/>
    <property type="evidence" value="ECO:0007669"/>
    <property type="project" value="InterPro"/>
</dbReference>
<dbReference type="PANTHER" id="PTHR43096:SF52">
    <property type="entry name" value="DNAJ HOMOLOG 1, MITOCHONDRIAL-RELATED"/>
    <property type="match status" value="1"/>
</dbReference>
<dbReference type="GO" id="GO:0042026">
    <property type="term" value="P:protein refolding"/>
    <property type="evidence" value="ECO:0007669"/>
    <property type="project" value="TreeGrafter"/>
</dbReference>
<dbReference type="Pfam" id="PF00226">
    <property type="entry name" value="DnaJ"/>
    <property type="match status" value="1"/>
</dbReference>
<dbReference type="SMART" id="SM00271">
    <property type="entry name" value="DnaJ"/>
    <property type="match status" value="1"/>
</dbReference>
<accession>A0A7X9FPC0</accession>
<evidence type="ECO:0000256" key="1">
    <source>
        <dbReference type="ARBA" id="ARBA00023186"/>
    </source>
</evidence>
<dbReference type="SUPFAM" id="SSF49493">
    <property type="entry name" value="HSP40/DnaJ peptide-binding domain"/>
    <property type="match status" value="2"/>
</dbReference>
<proteinExistence type="predicted"/>
<dbReference type="GO" id="GO:0005737">
    <property type="term" value="C:cytoplasm"/>
    <property type="evidence" value="ECO:0007669"/>
    <property type="project" value="TreeGrafter"/>
</dbReference>
<dbReference type="InterPro" id="IPR018253">
    <property type="entry name" value="DnaJ_domain_CS"/>
</dbReference>
<keyword evidence="1" id="KW-0143">Chaperone</keyword>
<reference evidence="3 4" key="1">
    <citation type="journal article" date="2020" name="Biotechnol. Biofuels">
        <title>New insights from the biogas microbiome by comprehensive genome-resolved metagenomics of nearly 1600 species originating from multiple anaerobic digesters.</title>
        <authorList>
            <person name="Campanaro S."/>
            <person name="Treu L."/>
            <person name="Rodriguez-R L.M."/>
            <person name="Kovalovszki A."/>
            <person name="Ziels R.M."/>
            <person name="Maus I."/>
            <person name="Zhu X."/>
            <person name="Kougias P.G."/>
            <person name="Basile A."/>
            <person name="Luo G."/>
            <person name="Schluter A."/>
            <person name="Konstantinidis K.T."/>
            <person name="Angelidaki I."/>
        </authorList>
    </citation>
    <scope>NUCLEOTIDE SEQUENCE [LARGE SCALE GENOMIC DNA]</scope>
    <source>
        <strain evidence="3">AS27yjCOA_65</strain>
    </source>
</reference>
<evidence type="ECO:0000259" key="2">
    <source>
        <dbReference type="PROSITE" id="PS50076"/>
    </source>
</evidence>
<dbReference type="InterPro" id="IPR002939">
    <property type="entry name" value="DnaJ_C"/>
</dbReference>
<organism evidence="3 4">
    <name type="scientific">SAR324 cluster bacterium</name>
    <dbReference type="NCBI Taxonomy" id="2024889"/>
    <lineage>
        <taxon>Bacteria</taxon>
        <taxon>Deltaproteobacteria</taxon>
        <taxon>SAR324 cluster</taxon>
    </lineage>
</organism>
<dbReference type="SUPFAM" id="SSF46565">
    <property type="entry name" value="Chaperone J-domain"/>
    <property type="match status" value="1"/>
</dbReference>
<dbReference type="PROSITE" id="PS00636">
    <property type="entry name" value="DNAJ_1"/>
    <property type="match status" value="1"/>
</dbReference>
<dbReference type="InterPro" id="IPR001623">
    <property type="entry name" value="DnaJ_domain"/>
</dbReference>
<dbReference type="Gene3D" id="2.60.260.20">
    <property type="entry name" value="Urease metallochaperone UreE, N-terminal domain"/>
    <property type="match status" value="2"/>
</dbReference>
<dbReference type="AlphaFoldDB" id="A0A7X9FPC0"/>
<name>A0A7X9FPC0_9DELT</name>
<dbReference type="InterPro" id="IPR008971">
    <property type="entry name" value="HSP40/DnaJ_pept-bd"/>
</dbReference>
<protein>
    <submittedName>
        <fullName evidence="3">DnaJ domain-containing protein</fullName>
    </submittedName>
</protein>
<evidence type="ECO:0000313" key="3">
    <source>
        <dbReference type="EMBL" id="NMC61756.1"/>
    </source>
</evidence>
<dbReference type="PROSITE" id="PS50076">
    <property type="entry name" value="DNAJ_2"/>
    <property type="match status" value="1"/>
</dbReference>
<dbReference type="CDD" id="cd10747">
    <property type="entry name" value="DnaJ_C"/>
    <property type="match status" value="1"/>
</dbReference>
<dbReference type="InterPro" id="IPR036869">
    <property type="entry name" value="J_dom_sf"/>
</dbReference>
<evidence type="ECO:0000313" key="4">
    <source>
        <dbReference type="Proteomes" id="UP000524246"/>
    </source>
</evidence>